<comment type="caution">
    <text evidence="1">The sequence shown here is derived from an EMBL/GenBank/DDBJ whole genome shotgun (WGS) entry which is preliminary data.</text>
</comment>
<keyword evidence="2" id="KW-1185">Reference proteome</keyword>
<reference evidence="1 2" key="1">
    <citation type="submission" date="2024-04" db="EMBL/GenBank/DDBJ databases">
        <title>whole genome sequencing of Lutimonas vermicola strain IMCC1616.</title>
        <authorList>
            <person name="Bae S.S."/>
        </authorList>
    </citation>
    <scope>NUCLEOTIDE SEQUENCE [LARGE SCALE GENOMIC DNA]</scope>
    <source>
        <strain evidence="1 2">IMCC1616</strain>
    </source>
</reference>
<organism evidence="1 2">
    <name type="scientific">Lutimonas vermicola</name>
    <dbReference type="NCBI Taxonomy" id="414288"/>
    <lineage>
        <taxon>Bacteria</taxon>
        <taxon>Pseudomonadati</taxon>
        <taxon>Bacteroidota</taxon>
        <taxon>Flavobacteriia</taxon>
        <taxon>Flavobacteriales</taxon>
        <taxon>Flavobacteriaceae</taxon>
        <taxon>Lutimonas</taxon>
    </lineage>
</organism>
<sequence length="139" mass="16342">MILNTTYTNKEHDALINNLVGSPYSFLKKFKMKGIGSSRMIIDKVSPKLQRALLNGPDINYANIELRPKGILVRITRRLDNFTWAIPYYQLYTYMTSGFSIHGQGEFLQFKNDRFLKNNKEFIKKMLDLKVVFTKDYYI</sequence>
<proteinExistence type="predicted"/>
<dbReference type="RefSeq" id="WP_342159497.1">
    <property type="nucleotide sequence ID" value="NZ_JBCDNA010000001.1"/>
</dbReference>
<evidence type="ECO:0000313" key="1">
    <source>
        <dbReference type="EMBL" id="MEL4455629.1"/>
    </source>
</evidence>
<dbReference type="EMBL" id="JBCDNA010000001">
    <property type="protein sequence ID" value="MEL4455629.1"/>
    <property type="molecule type" value="Genomic_DNA"/>
</dbReference>
<name>A0ABU9KZK9_9FLAO</name>
<protein>
    <submittedName>
        <fullName evidence="1">Uncharacterized protein</fullName>
    </submittedName>
</protein>
<accession>A0ABU9KZK9</accession>
<evidence type="ECO:0000313" key="2">
    <source>
        <dbReference type="Proteomes" id="UP001474120"/>
    </source>
</evidence>
<gene>
    <name evidence="1" type="ORF">AABB81_06955</name>
</gene>
<dbReference type="Proteomes" id="UP001474120">
    <property type="component" value="Unassembled WGS sequence"/>
</dbReference>